<dbReference type="Proteomes" id="UP001347796">
    <property type="component" value="Unassembled WGS sequence"/>
</dbReference>
<evidence type="ECO:0008006" key="4">
    <source>
        <dbReference type="Google" id="ProtNLM"/>
    </source>
</evidence>
<protein>
    <recommendedName>
        <fullName evidence="4">Group XV phospholipase A2</fullName>
    </recommendedName>
</protein>
<dbReference type="InterPro" id="IPR029058">
    <property type="entry name" value="AB_hydrolase_fold"/>
</dbReference>
<gene>
    <name evidence="2" type="ORF">SNE40_017695</name>
</gene>
<sequence length="404" mass="45641">MNGGDRSCVIFILFFAFQSTRSLNPVILVPGDGGSQIEAKLDKPSVVHYVCEKKAEYYSLWLNLEQLVPVLIDCFVDNMRLVYNKTTRTTSNSPGVYTRIPDFGHSKSVEWLDPGNTYSSTSYFAPIVTSLVNWGYVRGKSVRGAPYDFRKAPNEFGDYFVQLKKLIEDTYTLNNNTPIVILAHSMGNPVSLYFLNHQPQAWKDKYINKLITLAGVWGGSVKTLRLLASGDNLGVPFVKAVNVRKEQRSMPSTAWLMPTDKFWSGDEPLVIRPERNYTVNDYKQFFQDIGFMDGYEMRKDTEGLIYTLTPPAVEVHCLHGNGIPTPGAFKYDSGAYKFPDSQPYVIPDDGDGTVNIRSLLGCLSWVTKQEQKVIHKIFPKAEHMEILNNKDIIAYLKSVLTLQN</sequence>
<reference evidence="2 3" key="1">
    <citation type="submission" date="2024-01" db="EMBL/GenBank/DDBJ databases">
        <title>The genome of the rayed Mediterranean limpet Patella caerulea (Linnaeus, 1758).</title>
        <authorList>
            <person name="Anh-Thu Weber A."/>
            <person name="Halstead-Nussloch G."/>
        </authorList>
    </citation>
    <scope>NUCLEOTIDE SEQUENCE [LARGE SCALE GENOMIC DNA]</scope>
    <source>
        <strain evidence="2">AATW-2023a</strain>
        <tissue evidence="2">Whole specimen</tissue>
    </source>
</reference>
<proteinExistence type="predicted"/>
<dbReference type="GO" id="GO:0008374">
    <property type="term" value="F:O-acyltransferase activity"/>
    <property type="evidence" value="ECO:0007669"/>
    <property type="project" value="InterPro"/>
</dbReference>
<accession>A0AAN8JIT4</accession>
<dbReference type="AlphaFoldDB" id="A0AAN8JIT4"/>
<dbReference type="InterPro" id="IPR003386">
    <property type="entry name" value="LACT/PDAT_acylTrfase"/>
</dbReference>
<dbReference type="PANTHER" id="PTHR11440">
    <property type="entry name" value="LECITHIN-CHOLESTEROL ACYLTRANSFERASE-RELATED"/>
    <property type="match status" value="1"/>
</dbReference>
<organism evidence="2 3">
    <name type="scientific">Patella caerulea</name>
    <name type="common">Rayed Mediterranean limpet</name>
    <dbReference type="NCBI Taxonomy" id="87958"/>
    <lineage>
        <taxon>Eukaryota</taxon>
        <taxon>Metazoa</taxon>
        <taxon>Spiralia</taxon>
        <taxon>Lophotrochozoa</taxon>
        <taxon>Mollusca</taxon>
        <taxon>Gastropoda</taxon>
        <taxon>Patellogastropoda</taxon>
        <taxon>Patelloidea</taxon>
        <taxon>Patellidae</taxon>
        <taxon>Patella</taxon>
    </lineage>
</organism>
<comment type="caution">
    <text evidence="2">The sequence shown here is derived from an EMBL/GenBank/DDBJ whole genome shotgun (WGS) entry which is preliminary data.</text>
</comment>
<evidence type="ECO:0000313" key="3">
    <source>
        <dbReference type="Proteomes" id="UP001347796"/>
    </source>
</evidence>
<evidence type="ECO:0000256" key="1">
    <source>
        <dbReference type="SAM" id="SignalP"/>
    </source>
</evidence>
<dbReference type="Gene3D" id="3.40.50.1820">
    <property type="entry name" value="alpha/beta hydrolase"/>
    <property type="match status" value="2"/>
</dbReference>
<feature type="chain" id="PRO_5042975548" description="Group XV phospholipase A2" evidence="1">
    <location>
        <begin position="23"/>
        <end position="404"/>
    </location>
</feature>
<dbReference type="Pfam" id="PF02450">
    <property type="entry name" value="LCAT"/>
    <property type="match status" value="1"/>
</dbReference>
<dbReference type="EMBL" id="JAZGQO010000011">
    <property type="protein sequence ID" value="KAK6174413.1"/>
    <property type="molecule type" value="Genomic_DNA"/>
</dbReference>
<evidence type="ECO:0000313" key="2">
    <source>
        <dbReference type="EMBL" id="KAK6174413.1"/>
    </source>
</evidence>
<keyword evidence="3" id="KW-1185">Reference proteome</keyword>
<keyword evidence="1" id="KW-0732">Signal</keyword>
<name>A0AAN8JIT4_PATCE</name>
<feature type="signal peptide" evidence="1">
    <location>
        <begin position="1"/>
        <end position="22"/>
    </location>
</feature>
<dbReference type="SUPFAM" id="SSF53474">
    <property type="entry name" value="alpha/beta-Hydrolases"/>
    <property type="match status" value="1"/>
</dbReference>
<dbReference type="GO" id="GO:0006629">
    <property type="term" value="P:lipid metabolic process"/>
    <property type="evidence" value="ECO:0007669"/>
    <property type="project" value="InterPro"/>
</dbReference>